<dbReference type="EMBL" id="CAJJDN010000205">
    <property type="protein sequence ID" value="CAD8129060.1"/>
    <property type="molecule type" value="Genomic_DNA"/>
</dbReference>
<sequence length="68" mass="7908">MLPNISSKKLVIMSQNKDLNLNIQFWSYNQKNETIYCYELDWVKIDTPKAPVEIKDGFLSAEICLKIA</sequence>
<evidence type="ECO:0000313" key="1">
    <source>
        <dbReference type="EMBL" id="CAD8129060.1"/>
    </source>
</evidence>
<proteinExistence type="predicted"/>
<accession>A0A8S1RPF2</accession>
<keyword evidence="2" id="KW-1185">Reference proteome</keyword>
<dbReference type="Proteomes" id="UP000692954">
    <property type="component" value="Unassembled WGS sequence"/>
</dbReference>
<dbReference type="AlphaFoldDB" id="A0A8S1RPF2"/>
<name>A0A8S1RPF2_9CILI</name>
<gene>
    <name evidence="1" type="ORF">PSON_ATCC_30995.1.T2050030</name>
</gene>
<reference evidence="1" key="1">
    <citation type="submission" date="2021-01" db="EMBL/GenBank/DDBJ databases">
        <authorList>
            <consortium name="Genoscope - CEA"/>
            <person name="William W."/>
        </authorList>
    </citation>
    <scope>NUCLEOTIDE SEQUENCE</scope>
</reference>
<organism evidence="1 2">
    <name type="scientific">Paramecium sonneborni</name>
    <dbReference type="NCBI Taxonomy" id="65129"/>
    <lineage>
        <taxon>Eukaryota</taxon>
        <taxon>Sar</taxon>
        <taxon>Alveolata</taxon>
        <taxon>Ciliophora</taxon>
        <taxon>Intramacronucleata</taxon>
        <taxon>Oligohymenophorea</taxon>
        <taxon>Peniculida</taxon>
        <taxon>Parameciidae</taxon>
        <taxon>Paramecium</taxon>
    </lineage>
</organism>
<comment type="caution">
    <text evidence="1">The sequence shown here is derived from an EMBL/GenBank/DDBJ whole genome shotgun (WGS) entry which is preliminary data.</text>
</comment>
<protein>
    <submittedName>
        <fullName evidence="1">Uncharacterized protein</fullName>
    </submittedName>
</protein>
<evidence type="ECO:0000313" key="2">
    <source>
        <dbReference type="Proteomes" id="UP000692954"/>
    </source>
</evidence>